<gene>
    <name evidence="2" type="ORF">RGQ30_02110</name>
</gene>
<dbReference type="EMBL" id="AP028947">
    <property type="protein sequence ID" value="BET24710.1"/>
    <property type="molecule type" value="Genomic_DNA"/>
</dbReference>
<evidence type="ECO:0000313" key="3">
    <source>
        <dbReference type="Proteomes" id="UP001329151"/>
    </source>
</evidence>
<evidence type="ECO:0008006" key="4">
    <source>
        <dbReference type="Google" id="ProtNLM"/>
    </source>
</evidence>
<keyword evidence="1" id="KW-0732">Signal</keyword>
<keyword evidence="3" id="KW-1185">Reference proteome</keyword>
<accession>A0AA86J4R7</accession>
<dbReference type="RefSeq" id="WP_130557055.1">
    <property type="nucleotide sequence ID" value="NZ_AP028947.1"/>
</dbReference>
<dbReference type="Proteomes" id="UP001329151">
    <property type="component" value="Chromosome"/>
</dbReference>
<dbReference type="KEGG" id="lto:RGQ30_02110"/>
<sequence length="252" mass="27262">MKKTLLAIAFAAAFNVHAADSKLVMSTGLDYSSGKYGQTEDTKITYVPFTGKYEVDRWTFKATVPYIQIEGPANVTPDSRIVVAGVRPVRSKESGLGDTVLGASYNAVANLEQQLYVDVGGKVKLPTADETKGLGSGKTDYSFYTDVFKTQGSVTWLGTLGYKVFGDPTGVNLNNVFYGSAGLSYKLSSNDSVGFVVDLRERTTNTSTALREYSLFYSHKFDQTYKLQTYIVTGDTTSSVDIGGGAILAVTW</sequence>
<feature type="chain" id="PRO_5047157977" description="Transporter" evidence="1">
    <location>
        <begin position="19"/>
        <end position="252"/>
    </location>
</feature>
<feature type="signal peptide" evidence="1">
    <location>
        <begin position="1"/>
        <end position="18"/>
    </location>
</feature>
<protein>
    <recommendedName>
        <fullName evidence="4">Transporter</fullName>
    </recommendedName>
</protein>
<evidence type="ECO:0000256" key="1">
    <source>
        <dbReference type="SAM" id="SignalP"/>
    </source>
</evidence>
<organism evidence="2 3">
    <name type="scientific">Limnobacter thiooxidans</name>
    <dbReference type="NCBI Taxonomy" id="131080"/>
    <lineage>
        <taxon>Bacteria</taxon>
        <taxon>Pseudomonadati</taxon>
        <taxon>Pseudomonadota</taxon>
        <taxon>Betaproteobacteria</taxon>
        <taxon>Burkholderiales</taxon>
        <taxon>Burkholderiaceae</taxon>
        <taxon>Limnobacter</taxon>
    </lineage>
</organism>
<reference evidence="2 3" key="1">
    <citation type="submission" date="2023-10" db="EMBL/GenBank/DDBJ databases">
        <title>Complete Genome Sequence of Limnobacter thiooxidans CS-K2T, Isolated from freshwater lake sediments in Bavaria, Germany.</title>
        <authorList>
            <person name="Naruki M."/>
            <person name="Watanabe A."/>
            <person name="Warashina T."/>
            <person name="Morita T."/>
            <person name="Arakawa K."/>
        </authorList>
    </citation>
    <scope>NUCLEOTIDE SEQUENCE [LARGE SCALE GENOMIC DNA]</scope>
    <source>
        <strain evidence="2 3">CS-K2</strain>
    </source>
</reference>
<name>A0AA86J4R7_9BURK</name>
<dbReference type="InterPro" id="IPR025737">
    <property type="entry name" value="FApF"/>
</dbReference>
<proteinExistence type="predicted"/>
<evidence type="ECO:0000313" key="2">
    <source>
        <dbReference type="EMBL" id="BET24710.1"/>
    </source>
</evidence>
<dbReference type="Pfam" id="PF13557">
    <property type="entry name" value="Phenol_MetA_deg"/>
    <property type="match status" value="1"/>
</dbReference>
<dbReference type="AlphaFoldDB" id="A0AA86J4R7"/>